<dbReference type="Proteomes" id="UP000005732">
    <property type="component" value="Unassembled WGS sequence"/>
</dbReference>
<name>J0CLI9_RHILT</name>
<proteinExistence type="predicted"/>
<accession>J0CLI9</accession>
<sequence length="116" mass="12030">MWARGWEEVCAAPAPLLGRGLASSMPPHGEVGGGSSFSSVIPVLVTGIQPPRVGAVNESIGALKQSLAPKDLGALDSCDGHRNCLSNLCFTAGEAGIEPRDGHPGARATKRPYRNR</sequence>
<feature type="region of interest" description="Disordered" evidence="1">
    <location>
        <begin position="95"/>
        <end position="116"/>
    </location>
</feature>
<protein>
    <submittedName>
        <fullName evidence="2">Uncharacterized protein</fullName>
    </submittedName>
</protein>
<gene>
    <name evidence="2" type="ORF">Rleg4DRAFT_2038</name>
</gene>
<evidence type="ECO:0000313" key="2">
    <source>
        <dbReference type="EMBL" id="EJC80410.1"/>
    </source>
</evidence>
<feature type="non-terminal residue" evidence="2">
    <location>
        <position position="116"/>
    </location>
</feature>
<reference evidence="2 3" key="1">
    <citation type="submission" date="2012-02" db="EMBL/GenBank/DDBJ databases">
        <title>Improved High-Quality Draft Sequence of Rhizobium leguminosarum bv. trifolii WSM2297.</title>
        <authorList>
            <consortium name="US DOE Joint Genome Institute"/>
            <person name="Lucas S."/>
            <person name="Han J."/>
            <person name="Lapidus A."/>
            <person name="Cheng J.-F."/>
            <person name="Goodwin L."/>
            <person name="Pitluck S."/>
            <person name="Peters L."/>
            <person name="Ovchinnikova G."/>
            <person name="Zhang X."/>
            <person name="Detter J.C."/>
            <person name="Han C."/>
            <person name="Tapia R."/>
            <person name="Land M."/>
            <person name="Hauser L."/>
            <person name="Kyrpides N."/>
            <person name="Ivanova N."/>
            <person name="Pagani I."/>
            <person name="Brau L."/>
            <person name="Yates R."/>
            <person name="O'Hara G."/>
            <person name="Rui T."/>
            <person name="Howieson J."/>
            <person name="Reeve W."/>
            <person name="Woyke T."/>
        </authorList>
    </citation>
    <scope>NUCLEOTIDE SEQUENCE [LARGE SCALE GENOMIC DNA]</scope>
    <source>
        <strain evidence="2 3">WSM2297</strain>
    </source>
</reference>
<evidence type="ECO:0000256" key="1">
    <source>
        <dbReference type="SAM" id="MobiDB-lite"/>
    </source>
</evidence>
<organism evidence="2 3">
    <name type="scientific">Rhizobium leguminosarum bv. trifolii WSM2297</name>
    <dbReference type="NCBI Taxonomy" id="754762"/>
    <lineage>
        <taxon>Bacteria</taxon>
        <taxon>Pseudomonadati</taxon>
        <taxon>Pseudomonadota</taxon>
        <taxon>Alphaproteobacteria</taxon>
        <taxon>Hyphomicrobiales</taxon>
        <taxon>Rhizobiaceae</taxon>
        <taxon>Rhizobium/Agrobacterium group</taxon>
        <taxon>Rhizobium</taxon>
    </lineage>
</organism>
<dbReference type="AlphaFoldDB" id="J0CLI9"/>
<evidence type="ECO:0000313" key="3">
    <source>
        <dbReference type="Proteomes" id="UP000005732"/>
    </source>
</evidence>
<dbReference type="HOGENOM" id="CLU_2102211_0_0_5"/>
<dbReference type="EMBL" id="JH719395">
    <property type="protein sequence ID" value="EJC80410.1"/>
    <property type="molecule type" value="Genomic_DNA"/>
</dbReference>